<sequence>MSYKKMMKWQRKHPKGTRQIVIMHTESGFQTSAAFMEKYFKHRQQCDVENKEPLDCESYYRSTLR</sequence>
<proteinExistence type="predicted"/>
<dbReference type="Proteomes" id="UP000305848">
    <property type="component" value="Unassembled WGS sequence"/>
</dbReference>
<reference evidence="1 2" key="1">
    <citation type="submission" date="2019-05" db="EMBL/GenBank/DDBJ databases">
        <title>Panacibacter sp. strain 17mud1-8 Genome sequencing and assembly.</title>
        <authorList>
            <person name="Chhetri G."/>
        </authorList>
    </citation>
    <scope>NUCLEOTIDE SEQUENCE [LARGE SCALE GENOMIC DNA]</scope>
    <source>
        <strain evidence="1 2">17mud1-8</strain>
    </source>
</reference>
<dbReference type="AlphaFoldDB" id="A0A4U3KR95"/>
<dbReference type="RefSeq" id="WP_137263907.1">
    <property type="nucleotide sequence ID" value="NZ_SZQL01000027.1"/>
</dbReference>
<keyword evidence="2" id="KW-1185">Reference proteome</keyword>
<evidence type="ECO:0000313" key="2">
    <source>
        <dbReference type="Proteomes" id="UP000305848"/>
    </source>
</evidence>
<organism evidence="1 2">
    <name type="scientific">Ilyomonas limi</name>
    <dbReference type="NCBI Taxonomy" id="2575867"/>
    <lineage>
        <taxon>Bacteria</taxon>
        <taxon>Pseudomonadati</taxon>
        <taxon>Bacteroidota</taxon>
        <taxon>Chitinophagia</taxon>
        <taxon>Chitinophagales</taxon>
        <taxon>Chitinophagaceae</taxon>
        <taxon>Ilyomonas</taxon>
    </lineage>
</organism>
<comment type="caution">
    <text evidence="1">The sequence shown here is derived from an EMBL/GenBank/DDBJ whole genome shotgun (WGS) entry which is preliminary data.</text>
</comment>
<accession>A0A4U3KR95</accession>
<protein>
    <recommendedName>
        <fullName evidence="3">Transposase</fullName>
    </recommendedName>
</protein>
<gene>
    <name evidence="1" type="ORF">FC093_21640</name>
</gene>
<evidence type="ECO:0008006" key="3">
    <source>
        <dbReference type="Google" id="ProtNLM"/>
    </source>
</evidence>
<evidence type="ECO:0000313" key="1">
    <source>
        <dbReference type="EMBL" id="TKK64858.1"/>
    </source>
</evidence>
<name>A0A4U3KR95_9BACT</name>
<dbReference type="EMBL" id="SZQL01000027">
    <property type="protein sequence ID" value="TKK64858.1"/>
    <property type="molecule type" value="Genomic_DNA"/>
</dbReference>